<feature type="repeat" description="PPR" evidence="4">
    <location>
        <begin position="305"/>
        <end position="339"/>
    </location>
</feature>
<keyword evidence="7" id="KW-1185">Reference proteome</keyword>
<dbReference type="InterPro" id="IPR002213">
    <property type="entry name" value="UDP_glucos_trans"/>
</dbReference>
<feature type="repeat" description="PPR" evidence="4">
    <location>
        <begin position="235"/>
        <end position="269"/>
    </location>
</feature>
<dbReference type="InterPro" id="IPR011990">
    <property type="entry name" value="TPR-like_helical_dom_sf"/>
</dbReference>
<feature type="repeat" description="PPR" evidence="4">
    <location>
        <begin position="410"/>
        <end position="444"/>
    </location>
</feature>
<feature type="repeat" description="PPR" evidence="4">
    <location>
        <begin position="375"/>
        <end position="409"/>
    </location>
</feature>
<evidence type="ECO:0000313" key="7">
    <source>
        <dbReference type="Proteomes" id="UP000682877"/>
    </source>
</evidence>
<proteinExistence type="inferred from homology"/>
<feature type="repeat" description="PPR" evidence="4">
    <location>
        <begin position="164"/>
        <end position="198"/>
    </location>
</feature>
<evidence type="ECO:0000256" key="3">
    <source>
        <dbReference type="ARBA" id="ARBA00022737"/>
    </source>
</evidence>
<dbReference type="PANTHER" id="PTHR47874">
    <property type="entry name" value="EXPRESSED PROTEIN"/>
    <property type="match status" value="1"/>
</dbReference>
<feature type="repeat" description="PPR" evidence="4">
    <location>
        <begin position="340"/>
        <end position="374"/>
    </location>
</feature>
<dbReference type="GO" id="GO:0008194">
    <property type="term" value="F:UDP-glycosyltransferase activity"/>
    <property type="evidence" value="ECO:0007669"/>
    <property type="project" value="InterPro"/>
</dbReference>
<comment type="similarity">
    <text evidence="1">Belongs to the PPR family. P subfamily.</text>
</comment>
<evidence type="ECO:0000256" key="4">
    <source>
        <dbReference type="PROSITE-ProRule" id="PRU00708"/>
    </source>
</evidence>
<dbReference type="InterPro" id="IPR044179">
    <property type="entry name" value="PPR5-like"/>
</dbReference>
<evidence type="ECO:0000256" key="1">
    <source>
        <dbReference type="ARBA" id="ARBA00007626"/>
    </source>
</evidence>
<dbReference type="Gene3D" id="3.40.50.2000">
    <property type="entry name" value="Glycogen Phosphorylase B"/>
    <property type="match status" value="4"/>
</dbReference>
<dbReference type="GO" id="GO:0003729">
    <property type="term" value="F:mRNA binding"/>
    <property type="evidence" value="ECO:0007669"/>
    <property type="project" value="InterPro"/>
</dbReference>
<dbReference type="PANTHER" id="PTHR47874:SF6">
    <property type="entry name" value="PENTATRICOPEPTIDE REPEAT-CONTAINING PROTEIN"/>
    <property type="match status" value="1"/>
</dbReference>
<keyword evidence="2" id="KW-0808">Transferase</keyword>
<dbReference type="NCBIfam" id="TIGR00756">
    <property type="entry name" value="PPR"/>
    <property type="match status" value="8"/>
</dbReference>
<dbReference type="PROSITE" id="PS51375">
    <property type="entry name" value="PPR"/>
    <property type="match status" value="9"/>
</dbReference>
<feature type="coiled-coil region" evidence="5">
    <location>
        <begin position="808"/>
        <end position="845"/>
    </location>
</feature>
<gene>
    <name evidence="6" type="ORF">AARE701A_LOCUS13276</name>
</gene>
<evidence type="ECO:0000256" key="2">
    <source>
        <dbReference type="ARBA" id="ARBA00022679"/>
    </source>
</evidence>
<name>A0A8S2AEX9_ARAAE</name>
<keyword evidence="5" id="KW-0175">Coiled coil</keyword>
<dbReference type="CDD" id="cd03784">
    <property type="entry name" value="GT1_Gtf-like"/>
    <property type="match status" value="1"/>
</dbReference>
<dbReference type="EMBL" id="LR999455">
    <property type="protein sequence ID" value="CAE6076084.1"/>
    <property type="molecule type" value="Genomic_DNA"/>
</dbReference>
<sequence>MCSTKVPNERTGKMNSGLISTRHQVDPKKELSRILRTDAAVKGIERKANSEKYLTLWPKAVLEALDEAIKENRWQSALKIFHLLRKQHWYEPRCKTYTKLFKVLGNCKQPDQASLLFEVMLFEGLKPTIDVYTSLIAVYGKSELLDKAFSTLEYMKSVSDCKPDVFTFTVLISCCCKLGRFDLVKSIVLEMSYLGVGCSTVTYNTIIDGYGKAGMFEEMENVLADMIEDGDSLPDVFTLNSIIGSYGNGGNTRKMESWYSRFQLMGVQPDITTFNILILSFGKAGMYKKMSSVMDFMEKRFFSLTTVTYNIVIETFGKAGRIDKMDDIFRKMKYQGVKPNSITYCSLVNAYSKAGLVGKIDSILRQIVNSDVALDTPFFNCIINAYGQAGDLATMKELYIQMEERKCKPDKITFATMIKTYTAHGIFDAVQELEKQMISTGWDSCLESKLNSKLSWILSQRQGVTVSIITTTQNVAKIKTSLSSSSLFPTINIVEVKFPSQQAGLPEGCESVDMLASMGDLVKFFDAANSLEEQVEKAMEEMVQPRPSCIIGDMSLPFTSRLAKKLKIPKLLFHGFSCFSLMCIQVVRQSGILKVIESNDEYFELPSLPDRVEFTKPQVSVLQPVEGNMKESTAKIMEADNDSYGVIVNSFEELEVDYARDYRKARAGKVWCVGPVSLCNKLGLDKAKRGDKASIGQDQCLQWLDSQETGSVLYVCLGSLCNLPLAQLKELGLGLEESNKPFIWVIREWGQHGDLAKWMQQSGFEERIKDRGLVIKVVQILKAGLKIGVEKSSMKYGKEEEIGVMVSRESVRKAVDELMGDSEEAEDRRRKAKELSELANKALEEGGSSDSNITLLIQDIMEQSQNQI</sequence>
<feature type="repeat" description="PPR" evidence="4">
    <location>
        <begin position="199"/>
        <end position="233"/>
    </location>
</feature>
<dbReference type="Pfam" id="PF13041">
    <property type="entry name" value="PPR_2"/>
    <property type="match status" value="3"/>
</dbReference>
<dbReference type="Proteomes" id="UP000682877">
    <property type="component" value="Chromosome 5"/>
</dbReference>
<feature type="repeat" description="PPR" evidence="4">
    <location>
        <begin position="93"/>
        <end position="127"/>
    </location>
</feature>
<dbReference type="AlphaFoldDB" id="A0A8S2AEX9"/>
<evidence type="ECO:0000256" key="5">
    <source>
        <dbReference type="SAM" id="Coils"/>
    </source>
</evidence>
<dbReference type="Gene3D" id="1.25.40.10">
    <property type="entry name" value="Tetratricopeptide repeat domain"/>
    <property type="match status" value="3"/>
</dbReference>
<accession>A0A8S2AEX9</accession>
<dbReference type="Pfam" id="PF01535">
    <property type="entry name" value="PPR"/>
    <property type="match status" value="3"/>
</dbReference>
<evidence type="ECO:0000313" key="6">
    <source>
        <dbReference type="EMBL" id="CAE6076084.1"/>
    </source>
</evidence>
<dbReference type="SUPFAM" id="SSF53756">
    <property type="entry name" value="UDP-Glycosyltransferase/glycogen phosphorylase"/>
    <property type="match status" value="1"/>
</dbReference>
<protein>
    <submittedName>
        <fullName evidence="6">Uncharacterized protein</fullName>
    </submittedName>
</protein>
<keyword evidence="3" id="KW-0677">Repeat</keyword>
<dbReference type="InterPro" id="IPR002885">
    <property type="entry name" value="PPR_rpt"/>
</dbReference>
<organism evidence="6 7">
    <name type="scientific">Arabidopsis arenosa</name>
    <name type="common">Sand rock-cress</name>
    <name type="synonym">Cardaminopsis arenosa</name>
    <dbReference type="NCBI Taxonomy" id="38785"/>
    <lineage>
        <taxon>Eukaryota</taxon>
        <taxon>Viridiplantae</taxon>
        <taxon>Streptophyta</taxon>
        <taxon>Embryophyta</taxon>
        <taxon>Tracheophyta</taxon>
        <taxon>Spermatophyta</taxon>
        <taxon>Magnoliopsida</taxon>
        <taxon>eudicotyledons</taxon>
        <taxon>Gunneridae</taxon>
        <taxon>Pentapetalae</taxon>
        <taxon>rosids</taxon>
        <taxon>malvids</taxon>
        <taxon>Brassicales</taxon>
        <taxon>Brassicaceae</taxon>
        <taxon>Camelineae</taxon>
        <taxon>Arabidopsis</taxon>
    </lineage>
</organism>
<feature type="repeat" description="PPR" evidence="4">
    <location>
        <begin position="270"/>
        <end position="304"/>
    </location>
</feature>
<reference evidence="6" key="1">
    <citation type="submission" date="2021-01" db="EMBL/GenBank/DDBJ databases">
        <authorList>
            <person name="Bezrukov I."/>
        </authorList>
    </citation>
    <scope>NUCLEOTIDE SEQUENCE</scope>
</reference>